<evidence type="ECO:0000256" key="6">
    <source>
        <dbReference type="ARBA" id="ARBA00022692"/>
    </source>
</evidence>
<dbReference type="GO" id="GO:0005886">
    <property type="term" value="C:plasma membrane"/>
    <property type="evidence" value="ECO:0007669"/>
    <property type="project" value="UniProtKB-SubCell"/>
</dbReference>
<evidence type="ECO:0000256" key="7">
    <source>
        <dbReference type="ARBA" id="ARBA00022989"/>
    </source>
</evidence>
<keyword evidence="7 9" id="KW-1133">Transmembrane helix</keyword>
<protein>
    <recommendedName>
        <fullName evidence="3 9">Phosphate transport system permease protein PstA</fullName>
    </recommendedName>
</protein>
<dbReference type="NCBIfam" id="TIGR00974">
    <property type="entry name" value="3a0107s02c"/>
    <property type="match status" value="1"/>
</dbReference>
<sequence>MAAIILTIAIKGARAVFQAEWPFINTEFLTQSPETLHVFESGGQTMQMSDSEFRATYQEQGLPPPSARAYSHAGGGILPAIIGTVLLVAGAMTISMALGVASAVFLSEYGKSGPLLRLIRLSILNLAGVPSIVYGLFGFGLFVVFLDWNVSLLAGWFTLAFMVLPVIISSSEEALRSVPGGFREASLALGATRWTMIRTSVLPYALPGILTSSILGIARVAGETAPIMFTAAYLLRDRLPWQGLDHWYDFFFQGVMALPYHLYVVSAKLPQNAYTERMQYGTAFVFLALVAAMALTSILLRARIRKRHHW</sequence>
<dbReference type="Pfam" id="PF00528">
    <property type="entry name" value="BPD_transp_1"/>
    <property type="match status" value="1"/>
</dbReference>
<feature type="transmembrane region" description="Helical" evidence="9">
    <location>
        <begin position="278"/>
        <end position="300"/>
    </location>
</feature>
<evidence type="ECO:0000313" key="11">
    <source>
        <dbReference type="EMBL" id="MBC2594286.1"/>
    </source>
</evidence>
<keyword evidence="6 9" id="KW-0812">Transmembrane</keyword>
<feature type="transmembrane region" description="Helical" evidence="9">
    <location>
        <begin position="150"/>
        <end position="168"/>
    </location>
</feature>
<comment type="caution">
    <text evidence="11">The sequence shown here is derived from an EMBL/GenBank/DDBJ whole genome shotgun (WGS) entry which is preliminary data.</text>
</comment>
<evidence type="ECO:0000256" key="2">
    <source>
        <dbReference type="ARBA" id="ARBA00007069"/>
    </source>
</evidence>
<dbReference type="InterPro" id="IPR000515">
    <property type="entry name" value="MetI-like"/>
</dbReference>
<organism evidence="11 12">
    <name type="scientific">Ruficoccus amylovorans</name>
    <dbReference type="NCBI Taxonomy" id="1804625"/>
    <lineage>
        <taxon>Bacteria</taxon>
        <taxon>Pseudomonadati</taxon>
        <taxon>Verrucomicrobiota</taxon>
        <taxon>Opitutia</taxon>
        <taxon>Puniceicoccales</taxon>
        <taxon>Cerasicoccaceae</taxon>
        <taxon>Ruficoccus</taxon>
    </lineage>
</organism>
<feature type="transmembrane region" description="Helical" evidence="9">
    <location>
        <begin position="118"/>
        <end position="144"/>
    </location>
</feature>
<dbReference type="PROSITE" id="PS50928">
    <property type="entry name" value="ABC_TM1"/>
    <property type="match status" value="1"/>
</dbReference>
<evidence type="ECO:0000256" key="4">
    <source>
        <dbReference type="ARBA" id="ARBA00022448"/>
    </source>
</evidence>
<comment type="subcellular location">
    <subcellularLocation>
        <location evidence="1 9">Cell membrane</location>
        <topology evidence="1 9">Multi-pass membrane protein</topology>
    </subcellularLocation>
</comment>
<keyword evidence="5 9" id="KW-1003">Cell membrane</keyword>
<keyword evidence="4" id="KW-0813">Transport</keyword>
<evidence type="ECO:0000256" key="5">
    <source>
        <dbReference type="ARBA" id="ARBA00022475"/>
    </source>
</evidence>
<evidence type="ECO:0000313" key="12">
    <source>
        <dbReference type="Proteomes" id="UP000546464"/>
    </source>
</evidence>
<comment type="similarity">
    <text evidence="2 9">Belongs to the binding-protein-dependent transport system permease family. CysTW subfamily.</text>
</comment>
<name>A0A842HF74_9BACT</name>
<dbReference type="EMBL" id="JACHVB010000021">
    <property type="protein sequence ID" value="MBC2594286.1"/>
    <property type="molecule type" value="Genomic_DNA"/>
</dbReference>
<keyword evidence="8 9" id="KW-0472">Membrane</keyword>
<evidence type="ECO:0000256" key="9">
    <source>
        <dbReference type="RuleBase" id="RU363043"/>
    </source>
</evidence>
<feature type="domain" description="ABC transmembrane type-1" evidence="10">
    <location>
        <begin position="81"/>
        <end position="299"/>
    </location>
</feature>
<accession>A0A842HF74</accession>
<feature type="transmembrane region" description="Helical" evidence="9">
    <location>
        <begin position="247"/>
        <end position="266"/>
    </location>
</feature>
<dbReference type="GO" id="GO:0005315">
    <property type="term" value="F:phosphate transmembrane transporter activity"/>
    <property type="evidence" value="ECO:0007669"/>
    <property type="project" value="InterPro"/>
</dbReference>
<gene>
    <name evidence="11" type="primary">pstA</name>
    <name evidence="11" type="ORF">H5P28_08430</name>
</gene>
<evidence type="ECO:0000256" key="3">
    <source>
        <dbReference type="ARBA" id="ARBA00016864"/>
    </source>
</evidence>
<dbReference type="PANTHER" id="PTHR43470:SF3">
    <property type="entry name" value="PHOSPHATE TRANSPORT SYSTEM PERMEASE PROTEIN PSTA-RELATED"/>
    <property type="match status" value="1"/>
</dbReference>
<keyword evidence="12" id="KW-1185">Reference proteome</keyword>
<dbReference type="GO" id="GO:0035435">
    <property type="term" value="P:phosphate ion transmembrane transport"/>
    <property type="evidence" value="ECO:0007669"/>
    <property type="project" value="InterPro"/>
</dbReference>
<dbReference type="InterPro" id="IPR005672">
    <property type="entry name" value="Phosphate_PstA"/>
</dbReference>
<proteinExistence type="inferred from homology"/>
<reference evidence="11 12" key="1">
    <citation type="submission" date="2020-07" db="EMBL/GenBank/DDBJ databases">
        <authorList>
            <person name="Feng X."/>
        </authorList>
    </citation>
    <scope>NUCLEOTIDE SEQUENCE [LARGE SCALE GENOMIC DNA]</scope>
    <source>
        <strain evidence="11 12">JCM31066</strain>
    </source>
</reference>
<evidence type="ECO:0000256" key="1">
    <source>
        <dbReference type="ARBA" id="ARBA00004651"/>
    </source>
</evidence>
<dbReference type="SUPFAM" id="SSF161098">
    <property type="entry name" value="MetI-like"/>
    <property type="match status" value="1"/>
</dbReference>
<dbReference type="AlphaFoldDB" id="A0A842HF74"/>
<dbReference type="Gene3D" id="1.10.3720.10">
    <property type="entry name" value="MetI-like"/>
    <property type="match status" value="1"/>
</dbReference>
<dbReference type="CDD" id="cd06261">
    <property type="entry name" value="TM_PBP2"/>
    <property type="match status" value="1"/>
</dbReference>
<dbReference type="Proteomes" id="UP000546464">
    <property type="component" value="Unassembled WGS sequence"/>
</dbReference>
<dbReference type="PANTHER" id="PTHR43470">
    <property type="entry name" value="PHOSPHATE TRANSPORT SYSTEM PERMEASE PROTEIN PSTA-RELATED"/>
    <property type="match status" value="1"/>
</dbReference>
<dbReference type="InterPro" id="IPR035906">
    <property type="entry name" value="MetI-like_sf"/>
</dbReference>
<feature type="transmembrane region" description="Helical" evidence="9">
    <location>
        <begin position="77"/>
        <end position="106"/>
    </location>
</feature>
<evidence type="ECO:0000256" key="8">
    <source>
        <dbReference type="ARBA" id="ARBA00023136"/>
    </source>
</evidence>
<feature type="transmembrane region" description="Helical" evidence="9">
    <location>
        <begin position="209"/>
        <end position="235"/>
    </location>
</feature>
<evidence type="ECO:0000259" key="10">
    <source>
        <dbReference type="PROSITE" id="PS50928"/>
    </source>
</evidence>